<protein>
    <submittedName>
        <fullName evidence="1">Uncharacterized protein</fullName>
    </submittedName>
</protein>
<comment type="caution">
    <text evidence="1">The sequence shown here is derived from an EMBL/GenBank/DDBJ whole genome shotgun (WGS) entry which is preliminary data.</text>
</comment>
<dbReference type="Proteomes" id="UP001596425">
    <property type="component" value="Unassembled WGS sequence"/>
</dbReference>
<name>A0ABW1YWC0_9GAMM</name>
<accession>A0ABW1YWC0</accession>
<proteinExistence type="predicted"/>
<sequence length="92" mass="9323">MLWTIRQVWANAGDCASGAAGFVLPVVAAAADKNAGVVAEPGGGSVQSVGLVLIGGAGVAYLLDLDFVDAKSAVHLPGGHEAVAVSYWRLRY</sequence>
<dbReference type="EMBL" id="JBHSVR010000001">
    <property type="protein sequence ID" value="MFC6635739.1"/>
    <property type="molecule type" value="Genomic_DNA"/>
</dbReference>
<evidence type="ECO:0000313" key="1">
    <source>
        <dbReference type="EMBL" id="MFC6635739.1"/>
    </source>
</evidence>
<dbReference type="RefSeq" id="WP_193192512.1">
    <property type="nucleotide sequence ID" value="NZ_JACZFR010000029.1"/>
</dbReference>
<organism evidence="1 2">
    <name type="scientific">Microbulbifer taiwanensis</name>
    <dbReference type="NCBI Taxonomy" id="986746"/>
    <lineage>
        <taxon>Bacteria</taxon>
        <taxon>Pseudomonadati</taxon>
        <taxon>Pseudomonadota</taxon>
        <taxon>Gammaproteobacteria</taxon>
        <taxon>Cellvibrionales</taxon>
        <taxon>Microbulbiferaceae</taxon>
        <taxon>Microbulbifer</taxon>
    </lineage>
</organism>
<keyword evidence="2" id="KW-1185">Reference proteome</keyword>
<gene>
    <name evidence="1" type="ORF">ACFQBM_20915</name>
</gene>
<evidence type="ECO:0000313" key="2">
    <source>
        <dbReference type="Proteomes" id="UP001596425"/>
    </source>
</evidence>
<reference evidence="2" key="1">
    <citation type="journal article" date="2019" name="Int. J. Syst. Evol. Microbiol.">
        <title>The Global Catalogue of Microorganisms (GCM) 10K type strain sequencing project: providing services to taxonomists for standard genome sequencing and annotation.</title>
        <authorList>
            <consortium name="The Broad Institute Genomics Platform"/>
            <consortium name="The Broad Institute Genome Sequencing Center for Infectious Disease"/>
            <person name="Wu L."/>
            <person name="Ma J."/>
        </authorList>
    </citation>
    <scope>NUCLEOTIDE SEQUENCE [LARGE SCALE GENOMIC DNA]</scope>
    <source>
        <strain evidence="2">CGMCC 1.13718</strain>
    </source>
</reference>